<dbReference type="GeneID" id="107907745"/>
<name>A0A1U8JJU5_GOSHI</name>
<reference evidence="1" key="1">
    <citation type="journal article" date="2020" name="Nat. Genet.">
        <title>Genomic diversifications of five Gossypium allopolyploid species and their impact on cotton improvement.</title>
        <authorList>
            <person name="Chen Z.J."/>
            <person name="Sreedasyam A."/>
            <person name="Ando A."/>
            <person name="Song Q."/>
            <person name="De Santiago L.M."/>
            <person name="Hulse-Kemp A.M."/>
            <person name="Ding M."/>
            <person name="Ye W."/>
            <person name="Kirkbride R.C."/>
            <person name="Jenkins J."/>
            <person name="Plott C."/>
            <person name="Lovell J."/>
            <person name="Lin Y.M."/>
            <person name="Vaughn R."/>
            <person name="Liu B."/>
            <person name="Simpson S."/>
            <person name="Scheffler B.E."/>
            <person name="Wen L."/>
            <person name="Saski C.A."/>
            <person name="Grover C.E."/>
            <person name="Hu G."/>
            <person name="Conover J.L."/>
            <person name="Carlson J.W."/>
            <person name="Shu S."/>
            <person name="Boston L.B."/>
            <person name="Williams M."/>
            <person name="Peterson D.G."/>
            <person name="McGee K."/>
            <person name="Jones D.C."/>
            <person name="Wendel J.F."/>
            <person name="Stelly D.M."/>
            <person name="Grimwood J."/>
            <person name="Schmutz J."/>
        </authorList>
    </citation>
    <scope>NUCLEOTIDE SEQUENCE [LARGE SCALE GENOMIC DNA]</scope>
    <source>
        <strain evidence="1">cv. TM-1</strain>
    </source>
</reference>
<dbReference type="OrthoDB" id="1929473at2759"/>
<gene>
    <name evidence="2" type="primary">LOC107907745</name>
</gene>
<accession>A0A1U8JJU5</accession>
<dbReference type="AlphaFoldDB" id="A0A1U8JJU5"/>
<evidence type="ECO:0000313" key="1">
    <source>
        <dbReference type="Proteomes" id="UP000818029"/>
    </source>
</evidence>
<proteinExistence type="predicted"/>
<evidence type="ECO:0000313" key="2">
    <source>
        <dbReference type="RefSeq" id="XP_016690556.1"/>
    </source>
</evidence>
<dbReference type="PaxDb" id="3635-A0A1U8JJU5"/>
<dbReference type="RefSeq" id="XP_016690556.1">
    <property type="nucleotide sequence ID" value="XM_016835067.1"/>
</dbReference>
<sequence length="332" mass="37295">MDAKRGGKASWVWSSIVAGKDFLKDSLLWQITNGENVDLWHDKWVWSIQGHKLQHPGAVDFDLPQKVAEIINKETGEWDLTSVENWLNEEEKNAILKIPIGDQEEDDRLVWPYNSAGEYTARSGCKQLRKMQHSVSVQARSRPSTSQQVSRGTWNLIRNLKLPSKIKIVIWKVCSKAALQISMCGEGLVSEALYVISDIYIQSVISRIFEICEGLAQSKGESKAKECNEGNINLWRKPDYGWIKINVDGASDMHSHNAGIGVIVRVAGAEYSKKERRTRRKLVPGLSKLERLIATIPNVRFSLIKRSANRAAVGMSSFLALVLGEHLVFLAC</sequence>
<dbReference type="STRING" id="3635.A0A1U8JJU5"/>
<reference evidence="2" key="2">
    <citation type="submission" date="2025-08" db="UniProtKB">
        <authorList>
            <consortium name="RefSeq"/>
        </authorList>
    </citation>
    <scope>IDENTIFICATION</scope>
</reference>
<protein>
    <submittedName>
        <fullName evidence="2">Uncharacterized protein</fullName>
    </submittedName>
</protein>
<dbReference type="Proteomes" id="UP000818029">
    <property type="component" value="Chromosome D02"/>
</dbReference>
<dbReference type="KEGG" id="ghi:107907745"/>
<keyword evidence="1" id="KW-1185">Reference proteome</keyword>
<organism evidence="1 2">
    <name type="scientific">Gossypium hirsutum</name>
    <name type="common">Upland cotton</name>
    <name type="synonym">Gossypium mexicanum</name>
    <dbReference type="NCBI Taxonomy" id="3635"/>
    <lineage>
        <taxon>Eukaryota</taxon>
        <taxon>Viridiplantae</taxon>
        <taxon>Streptophyta</taxon>
        <taxon>Embryophyta</taxon>
        <taxon>Tracheophyta</taxon>
        <taxon>Spermatophyta</taxon>
        <taxon>Magnoliopsida</taxon>
        <taxon>eudicotyledons</taxon>
        <taxon>Gunneridae</taxon>
        <taxon>Pentapetalae</taxon>
        <taxon>rosids</taxon>
        <taxon>malvids</taxon>
        <taxon>Malvales</taxon>
        <taxon>Malvaceae</taxon>
        <taxon>Malvoideae</taxon>
        <taxon>Gossypium</taxon>
    </lineage>
</organism>